<comment type="caution">
    <text evidence="2">The sequence shown here is derived from an EMBL/GenBank/DDBJ whole genome shotgun (WGS) entry which is preliminary data.</text>
</comment>
<keyword evidence="1" id="KW-0472">Membrane</keyword>
<dbReference type="AlphaFoldDB" id="A0A495DMA5"/>
<accession>A0A495DMA5</accession>
<keyword evidence="1" id="KW-0812">Transmembrane</keyword>
<name>A0A495DMA5_9PROT</name>
<evidence type="ECO:0000313" key="2">
    <source>
        <dbReference type="EMBL" id="RKR03068.1"/>
    </source>
</evidence>
<feature type="transmembrane region" description="Helical" evidence="1">
    <location>
        <begin position="7"/>
        <end position="27"/>
    </location>
</feature>
<evidence type="ECO:0000313" key="3">
    <source>
        <dbReference type="Proteomes" id="UP000273675"/>
    </source>
</evidence>
<dbReference type="Proteomes" id="UP000273675">
    <property type="component" value="Unassembled WGS sequence"/>
</dbReference>
<sequence>MTRRDTPYYILIGLLSVQVAYGGYWAINDISARIGLWPDAALAAAFVQSLTLTQEVLFFSHVVMNLVTLVLVLRGKRWALPAFVLSFVLDRAEWVIMGSNNLFSTMVNVDAWTLFSFTLQGAIIAMLVFLTFEGRLR</sequence>
<gene>
    <name evidence="2" type="ORF">C7435_1016</name>
</gene>
<feature type="transmembrane region" description="Helical" evidence="1">
    <location>
        <begin position="80"/>
        <end position="99"/>
    </location>
</feature>
<protein>
    <submittedName>
        <fullName evidence="2">Uncharacterized protein</fullName>
    </submittedName>
</protein>
<proteinExistence type="predicted"/>
<organism evidence="2 3">
    <name type="scientific">Maricaulis maris</name>
    <dbReference type="NCBI Taxonomy" id="74318"/>
    <lineage>
        <taxon>Bacteria</taxon>
        <taxon>Pseudomonadati</taxon>
        <taxon>Pseudomonadota</taxon>
        <taxon>Alphaproteobacteria</taxon>
        <taxon>Maricaulales</taxon>
        <taxon>Maricaulaceae</taxon>
        <taxon>Maricaulis</taxon>
    </lineage>
</organism>
<reference evidence="2 3" key="1">
    <citation type="submission" date="2018-10" db="EMBL/GenBank/DDBJ databases">
        <title>Genomic Encyclopedia of Type Strains, Phase IV (KMG-IV): sequencing the most valuable type-strain genomes for metagenomic binning, comparative biology and taxonomic classification.</title>
        <authorList>
            <person name="Goeker M."/>
        </authorList>
    </citation>
    <scope>NUCLEOTIDE SEQUENCE [LARGE SCALE GENOMIC DNA]</scope>
    <source>
        <strain evidence="2 3">DSM 4734</strain>
    </source>
</reference>
<evidence type="ECO:0000256" key="1">
    <source>
        <dbReference type="SAM" id="Phobius"/>
    </source>
</evidence>
<dbReference type="EMBL" id="RBIM01000002">
    <property type="protein sequence ID" value="RKR03068.1"/>
    <property type="molecule type" value="Genomic_DNA"/>
</dbReference>
<feature type="transmembrane region" description="Helical" evidence="1">
    <location>
        <begin position="56"/>
        <end position="73"/>
    </location>
</feature>
<keyword evidence="1" id="KW-1133">Transmembrane helix</keyword>
<feature type="transmembrane region" description="Helical" evidence="1">
    <location>
        <begin position="111"/>
        <end position="132"/>
    </location>
</feature>